<evidence type="ECO:0000256" key="1">
    <source>
        <dbReference type="ARBA" id="ARBA00023002"/>
    </source>
</evidence>
<dbReference type="Gene3D" id="3.40.30.10">
    <property type="entry name" value="Glutaredoxin"/>
    <property type="match status" value="1"/>
</dbReference>
<dbReference type="NCBIfam" id="TIGR00014">
    <property type="entry name" value="arsC"/>
    <property type="match status" value="1"/>
</dbReference>
<dbReference type="CDD" id="cd03034">
    <property type="entry name" value="ArsC_ArsC"/>
    <property type="match status" value="1"/>
</dbReference>
<reference evidence="2" key="1">
    <citation type="submission" date="2018-05" db="EMBL/GenBank/DDBJ databases">
        <authorList>
            <person name="Lanie J.A."/>
            <person name="Ng W.-L."/>
            <person name="Kazmierczak K.M."/>
            <person name="Andrzejewski T.M."/>
            <person name="Davidsen T.M."/>
            <person name="Wayne K.J."/>
            <person name="Tettelin H."/>
            <person name="Glass J.I."/>
            <person name="Rusch D."/>
            <person name="Podicherti R."/>
            <person name="Tsui H.-C.T."/>
            <person name="Winkler M.E."/>
        </authorList>
    </citation>
    <scope>NUCLEOTIDE SEQUENCE</scope>
</reference>
<evidence type="ECO:0008006" key="3">
    <source>
        <dbReference type="Google" id="ProtNLM"/>
    </source>
</evidence>
<name>A0A381W2X1_9ZZZZ</name>
<gene>
    <name evidence="2" type="ORF">METZ01_LOCUS99750</name>
</gene>
<accession>A0A381W2X1</accession>
<dbReference type="EMBL" id="UINC01010552">
    <property type="protein sequence ID" value="SVA46896.1"/>
    <property type="molecule type" value="Genomic_DNA"/>
</dbReference>
<dbReference type="PANTHER" id="PTHR30041:SF4">
    <property type="entry name" value="ARSENATE REDUCTASE"/>
    <property type="match status" value="1"/>
</dbReference>
<keyword evidence="1" id="KW-0560">Oxidoreductase</keyword>
<dbReference type="PANTHER" id="PTHR30041">
    <property type="entry name" value="ARSENATE REDUCTASE"/>
    <property type="match status" value="1"/>
</dbReference>
<proteinExistence type="predicted"/>
<dbReference type="InterPro" id="IPR036249">
    <property type="entry name" value="Thioredoxin-like_sf"/>
</dbReference>
<feature type="non-terminal residue" evidence="2">
    <location>
        <position position="1"/>
    </location>
</feature>
<dbReference type="Pfam" id="PF03960">
    <property type="entry name" value="ArsC"/>
    <property type="match status" value="1"/>
</dbReference>
<dbReference type="GO" id="GO:0008794">
    <property type="term" value="F:arsenate reductase (glutaredoxin) activity"/>
    <property type="evidence" value="ECO:0007669"/>
    <property type="project" value="InterPro"/>
</dbReference>
<evidence type="ECO:0000313" key="2">
    <source>
        <dbReference type="EMBL" id="SVA46896.1"/>
    </source>
</evidence>
<dbReference type="InterPro" id="IPR006660">
    <property type="entry name" value="Arsenate_reductase-like"/>
</dbReference>
<organism evidence="2">
    <name type="scientific">marine metagenome</name>
    <dbReference type="NCBI Taxonomy" id="408172"/>
    <lineage>
        <taxon>unclassified sequences</taxon>
        <taxon>metagenomes</taxon>
        <taxon>ecological metagenomes</taxon>
    </lineage>
</organism>
<protein>
    <recommendedName>
        <fullName evidence="3">Arsenate reductase</fullName>
    </recommendedName>
</protein>
<dbReference type="PROSITE" id="PS51353">
    <property type="entry name" value="ARSC"/>
    <property type="match status" value="1"/>
</dbReference>
<dbReference type="InterPro" id="IPR006659">
    <property type="entry name" value="Arsenate_reductase"/>
</dbReference>
<dbReference type="SUPFAM" id="SSF52833">
    <property type="entry name" value="Thioredoxin-like"/>
    <property type="match status" value="1"/>
</dbReference>
<dbReference type="AlphaFoldDB" id="A0A381W2X1"/>
<sequence>VSVTIFHNPRCSKSRSSLAILNEQGLEPEIRLYLDNPPTAGELTSILAMLNIPARDLLRRGESEYKLLNLADPDVSEMDIIKAMTEYPRLIERPIVIKDGKAVIGRPPEKILSLF</sequence>